<evidence type="ECO:0000313" key="3">
    <source>
        <dbReference type="Proteomes" id="UP001420932"/>
    </source>
</evidence>
<keyword evidence="3" id="KW-1185">Reference proteome</keyword>
<dbReference type="EMBL" id="JBBNAF010000002">
    <property type="protein sequence ID" value="KAK9162440.1"/>
    <property type="molecule type" value="Genomic_DNA"/>
</dbReference>
<dbReference type="InterPro" id="IPR036961">
    <property type="entry name" value="Kinesin_motor_dom_sf"/>
</dbReference>
<comment type="caution">
    <text evidence="2">The sequence shown here is derived from an EMBL/GenBank/DDBJ whole genome shotgun (WGS) entry which is preliminary data.</text>
</comment>
<dbReference type="SUPFAM" id="SSF52540">
    <property type="entry name" value="P-loop containing nucleoside triphosphate hydrolases"/>
    <property type="match status" value="1"/>
</dbReference>
<feature type="domain" description="Myosin-1-3 N-terminal SH3" evidence="1">
    <location>
        <begin position="46"/>
        <end position="88"/>
    </location>
</feature>
<dbReference type="Proteomes" id="UP001420932">
    <property type="component" value="Unassembled WGS sequence"/>
</dbReference>
<accession>A0AAP0L212</accession>
<dbReference type="InterPro" id="IPR027417">
    <property type="entry name" value="P-loop_NTPase"/>
</dbReference>
<dbReference type="AlphaFoldDB" id="A0AAP0L212"/>
<dbReference type="Pfam" id="PF25369">
    <property type="entry name" value="SH3_VIII-1_N"/>
    <property type="match status" value="1"/>
</dbReference>
<evidence type="ECO:0000259" key="1">
    <source>
        <dbReference type="Pfam" id="PF25369"/>
    </source>
</evidence>
<proteinExistence type="predicted"/>
<name>A0AAP0L212_9MAGN</name>
<sequence>MHSTINFIAPKIQHNGEKITLYVRDWIVFALMDSHIEVLSTIDFPVWCLFTSGQRQLGKVHSTSGEDARVMILDGKVLTMPKGTILPANPNILKDTDDLVQLSFLNELSVLHNLFYGYSQRKSYIYKIIARCCRISVSHKTVINPCAVHRTLRRRCEVDSLRRSSNFPAAALRLLIAALSLYLIEFRAANMGVQEYGTWKNLDFIIRVSEHALRRKYSV</sequence>
<organism evidence="2 3">
    <name type="scientific">Stephania yunnanensis</name>
    <dbReference type="NCBI Taxonomy" id="152371"/>
    <lineage>
        <taxon>Eukaryota</taxon>
        <taxon>Viridiplantae</taxon>
        <taxon>Streptophyta</taxon>
        <taxon>Embryophyta</taxon>
        <taxon>Tracheophyta</taxon>
        <taxon>Spermatophyta</taxon>
        <taxon>Magnoliopsida</taxon>
        <taxon>Ranunculales</taxon>
        <taxon>Menispermaceae</taxon>
        <taxon>Menispermoideae</taxon>
        <taxon>Cissampelideae</taxon>
        <taxon>Stephania</taxon>
    </lineage>
</organism>
<reference evidence="2 3" key="1">
    <citation type="submission" date="2024-01" db="EMBL/GenBank/DDBJ databases">
        <title>Genome assemblies of Stephania.</title>
        <authorList>
            <person name="Yang L."/>
        </authorList>
    </citation>
    <scope>NUCLEOTIDE SEQUENCE [LARGE SCALE GENOMIC DNA]</scope>
    <source>
        <strain evidence="2">YNDBR</strain>
        <tissue evidence="2">Leaf</tissue>
    </source>
</reference>
<dbReference type="InterPro" id="IPR057535">
    <property type="entry name" value="MYO1-3_N_SH3"/>
</dbReference>
<evidence type="ECO:0000313" key="2">
    <source>
        <dbReference type="EMBL" id="KAK9162440.1"/>
    </source>
</evidence>
<gene>
    <name evidence="2" type="ORF">Syun_003342</name>
</gene>
<dbReference type="Gene3D" id="3.40.850.10">
    <property type="entry name" value="Kinesin motor domain"/>
    <property type="match status" value="1"/>
</dbReference>
<protein>
    <recommendedName>
        <fullName evidence="1">Myosin-1-3 N-terminal SH3 domain-containing protein</fullName>
    </recommendedName>
</protein>